<reference evidence="2" key="1">
    <citation type="submission" date="2019-09" db="EMBL/GenBank/DDBJ databases">
        <title>Characterisation of the sponge microbiome using genome-centric metagenomics.</title>
        <authorList>
            <person name="Engelberts J.P."/>
            <person name="Robbins S.J."/>
            <person name="De Goeij J.M."/>
            <person name="Aranda M."/>
            <person name="Bell S.C."/>
            <person name="Webster N.S."/>
        </authorList>
    </citation>
    <scope>NUCLEOTIDE SEQUENCE</scope>
    <source>
        <strain evidence="2">SB0664_bin_27</strain>
    </source>
</reference>
<dbReference type="InterPro" id="IPR006056">
    <property type="entry name" value="RidA"/>
</dbReference>
<dbReference type="InterPro" id="IPR006175">
    <property type="entry name" value="YjgF/YER057c/UK114"/>
</dbReference>
<sequence length="134" mass="14016">MTQQTVFTEKAPAAIGPYSQAVATEQLLFTSGQIGIHPLTGQLRPGIVEQTHQVLENLAAVLDAGGSSMGQIVKTTIFLTDIAEFPTVNEIYAQAFQDEPPARSTVQVAALPLGALIEIEAIALRASGASAGEK</sequence>
<evidence type="ECO:0000313" key="2">
    <source>
        <dbReference type="EMBL" id="MXY92144.1"/>
    </source>
</evidence>
<dbReference type="GO" id="GO:0019239">
    <property type="term" value="F:deaminase activity"/>
    <property type="evidence" value="ECO:0007669"/>
    <property type="project" value="TreeGrafter"/>
</dbReference>
<dbReference type="InterPro" id="IPR019897">
    <property type="entry name" value="RidA_CS"/>
</dbReference>
<dbReference type="SUPFAM" id="SSF55298">
    <property type="entry name" value="YjgF-like"/>
    <property type="match status" value="1"/>
</dbReference>
<dbReference type="PANTHER" id="PTHR11803">
    <property type="entry name" value="2-IMINOBUTANOATE/2-IMINOPROPANOATE DEAMINASE RIDA"/>
    <property type="match status" value="1"/>
</dbReference>
<dbReference type="GO" id="GO:0005829">
    <property type="term" value="C:cytosol"/>
    <property type="evidence" value="ECO:0007669"/>
    <property type="project" value="TreeGrafter"/>
</dbReference>
<evidence type="ECO:0000256" key="1">
    <source>
        <dbReference type="ARBA" id="ARBA00010552"/>
    </source>
</evidence>
<comment type="similarity">
    <text evidence="1">Belongs to the RutC family.</text>
</comment>
<dbReference type="Pfam" id="PF01042">
    <property type="entry name" value="Ribonuc_L-PSP"/>
    <property type="match status" value="1"/>
</dbReference>
<dbReference type="NCBIfam" id="TIGR00004">
    <property type="entry name" value="Rid family detoxifying hydrolase"/>
    <property type="match status" value="1"/>
</dbReference>
<name>A0A6B0YM70_9CHLR</name>
<dbReference type="InterPro" id="IPR035959">
    <property type="entry name" value="RutC-like_sf"/>
</dbReference>
<dbReference type="AlphaFoldDB" id="A0A6B0YM70"/>
<dbReference type="Gene3D" id="3.30.1330.40">
    <property type="entry name" value="RutC-like"/>
    <property type="match status" value="1"/>
</dbReference>
<proteinExistence type="inferred from homology"/>
<accession>A0A6B0YM70</accession>
<gene>
    <name evidence="2" type="ORF">F4Y42_01705</name>
</gene>
<dbReference type="PANTHER" id="PTHR11803:SF39">
    <property type="entry name" value="2-IMINOBUTANOATE_2-IMINOPROPANOATE DEAMINASE"/>
    <property type="match status" value="1"/>
</dbReference>
<dbReference type="PROSITE" id="PS01094">
    <property type="entry name" value="UPF0076"/>
    <property type="match status" value="1"/>
</dbReference>
<organism evidence="2">
    <name type="scientific">Caldilineaceae bacterium SB0664_bin_27</name>
    <dbReference type="NCBI Taxonomy" id="2605260"/>
    <lineage>
        <taxon>Bacteria</taxon>
        <taxon>Bacillati</taxon>
        <taxon>Chloroflexota</taxon>
        <taxon>Caldilineae</taxon>
        <taxon>Caldilineales</taxon>
        <taxon>Caldilineaceae</taxon>
    </lineage>
</organism>
<dbReference type="EMBL" id="VXRG01000018">
    <property type="protein sequence ID" value="MXY92144.1"/>
    <property type="molecule type" value="Genomic_DNA"/>
</dbReference>
<dbReference type="FunFam" id="3.30.1330.40:FF:000001">
    <property type="entry name" value="L-PSP family endoribonuclease"/>
    <property type="match status" value="1"/>
</dbReference>
<dbReference type="CDD" id="cd00448">
    <property type="entry name" value="YjgF_YER057c_UK114_family"/>
    <property type="match status" value="1"/>
</dbReference>
<comment type="caution">
    <text evidence="2">The sequence shown here is derived from an EMBL/GenBank/DDBJ whole genome shotgun (WGS) entry which is preliminary data.</text>
</comment>
<protein>
    <submittedName>
        <fullName evidence="2">RidA family protein</fullName>
    </submittedName>
</protein>